<keyword evidence="10" id="KW-1185">Reference proteome</keyword>
<evidence type="ECO:0000313" key="10">
    <source>
        <dbReference type="Proteomes" id="UP001356308"/>
    </source>
</evidence>
<keyword evidence="4 7" id="KW-0732">Signal</keyword>
<reference evidence="9 10" key="1">
    <citation type="submission" date="2024-01" db="EMBL/GenBank/DDBJ databases">
        <title>Maribacter spp. originated from different algae showed divergent polysaccharides utilization ability.</title>
        <authorList>
            <person name="Wang H."/>
            <person name="Wu Y."/>
        </authorList>
    </citation>
    <scope>NUCLEOTIDE SEQUENCE [LARGE SCALE GENOMIC DNA]</scope>
    <source>
        <strain evidence="9 10">PR1</strain>
    </source>
</reference>
<evidence type="ECO:0000256" key="1">
    <source>
        <dbReference type="ARBA" id="ARBA00000448"/>
    </source>
</evidence>
<dbReference type="InterPro" id="IPR002772">
    <property type="entry name" value="Glyco_hydro_3_C"/>
</dbReference>
<name>A0ABU7IXT6_9FLAO</name>
<protein>
    <recommendedName>
        <fullName evidence="3">beta-glucosidase</fullName>
        <ecNumber evidence="3">3.2.1.21</ecNumber>
    </recommendedName>
</protein>
<evidence type="ECO:0000256" key="6">
    <source>
        <dbReference type="ARBA" id="ARBA00023295"/>
    </source>
</evidence>
<dbReference type="PRINTS" id="PR00133">
    <property type="entry name" value="GLHYDRLASE3"/>
</dbReference>
<dbReference type="InterPro" id="IPR017853">
    <property type="entry name" value="GH"/>
</dbReference>
<keyword evidence="5 9" id="KW-0378">Hydrolase</keyword>
<dbReference type="InterPro" id="IPR026891">
    <property type="entry name" value="Fn3-like"/>
</dbReference>
<dbReference type="Pfam" id="PF01915">
    <property type="entry name" value="Glyco_hydro_3_C"/>
    <property type="match status" value="1"/>
</dbReference>
<dbReference type="SUPFAM" id="SSF52279">
    <property type="entry name" value="Beta-D-glucan exohydrolase, C-terminal domain"/>
    <property type="match status" value="1"/>
</dbReference>
<comment type="caution">
    <text evidence="9">The sequence shown here is derived from an EMBL/GenBank/DDBJ whole genome shotgun (WGS) entry which is preliminary data.</text>
</comment>
<dbReference type="InterPro" id="IPR013783">
    <property type="entry name" value="Ig-like_fold"/>
</dbReference>
<dbReference type="SMART" id="SM01217">
    <property type="entry name" value="Fn3_like"/>
    <property type="match status" value="1"/>
</dbReference>
<feature type="signal peptide" evidence="7">
    <location>
        <begin position="1"/>
        <end position="21"/>
    </location>
</feature>
<dbReference type="InterPro" id="IPR036962">
    <property type="entry name" value="Glyco_hydro_3_N_sf"/>
</dbReference>
<evidence type="ECO:0000256" key="2">
    <source>
        <dbReference type="ARBA" id="ARBA00005336"/>
    </source>
</evidence>
<evidence type="ECO:0000256" key="5">
    <source>
        <dbReference type="ARBA" id="ARBA00022801"/>
    </source>
</evidence>
<evidence type="ECO:0000259" key="8">
    <source>
        <dbReference type="SMART" id="SM01217"/>
    </source>
</evidence>
<dbReference type="InterPro" id="IPR051915">
    <property type="entry name" value="Cellulose_Degrad_GH3"/>
</dbReference>
<evidence type="ECO:0000313" key="9">
    <source>
        <dbReference type="EMBL" id="MEE1977807.1"/>
    </source>
</evidence>
<dbReference type="InterPro" id="IPR001764">
    <property type="entry name" value="Glyco_hydro_3_N"/>
</dbReference>
<dbReference type="RefSeq" id="WP_272652489.1">
    <property type="nucleotide sequence ID" value="NZ_JAZDDG010000008.1"/>
</dbReference>
<dbReference type="Pfam" id="PF14310">
    <property type="entry name" value="Fn3-like"/>
    <property type="match status" value="1"/>
</dbReference>
<feature type="chain" id="PRO_5045648326" description="beta-glucosidase" evidence="7">
    <location>
        <begin position="22"/>
        <end position="754"/>
    </location>
</feature>
<dbReference type="Pfam" id="PF00933">
    <property type="entry name" value="Glyco_hydro_3"/>
    <property type="match status" value="1"/>
</dbReference>
<feature type="domain" description="Fibronectin type III-like" evidence="8">
    <location>
        <begin position="680"/>
        <end position="749"/>
    </location>
</feature>
<sequence>MKKRVCLVFLVLSVALRPIIAQSYLDSNISTEQRVNDLLGRMTLKEKVGQMTQYVGLKHMQGLSGVNQLDDIENHHPDRDFYPGLDISSIKTKIRNGEIGSLLLVKGLDEANYVQQLATESRLKIPLLIGEDAIHGHAMYVGATVFPTPLAMASSFDTALVKKVARATAKEMRLTGYHWTFSPNVDVARDARWGRTGETFGEDPFLVGEMGMAMVAGYQQNLKENGVLSCLKHFVAGSQPLNGLNFAPMDVSRRTLEEVWFPPFEKSIKAGAKTVMAAHQDLNGVPCHLNDYLLTDILRDRWGFDGFVVSDWNDVFRLQTLHRVAEDKEAAAALSVNAGLDMNMHGPGFFESVIKNVKNGTIELNRIDKAVKEILRMKFELGLFEKVLVDDDNEKKLLDSSSKELALEAALKSMVLLENKNNVLPLDTKKYKNIFISGPNANDQTLLGDWAVNQPDINVVTILEGVQNAFDESNITYYECGNHKNISDQDLQVVKQKALEADLSIIAVGDNSLRSDMNNRTNGENSDRADIRLFGRQLELIKAAHASGKPVIVVLVIGKPTAIPWIKNNIDGVLVAWEPGQYGGTAVADILLGNYNPSGKLPVSFPQSSGQLPTYYNHRPSANFRRYNDESTGALYDFGYGLNYSKVVFENLSVEDKIMKDQPIRINVNVRNGGPLPVEQSVLLFFRDNYSSVTTPVKSLLAFQKIMLDVGETKEVSFEIPFGSLALLNKDMVRTVEKGEFTFMIEDLKTSAKY</sequence>
<comment type="similarity">
    <text evidence="2">Belongs to the glycosyl hydrolase 3 family.</text>
</comment>
<dbReference type="InterPro" id="IPR036881">
    <property type="entry name" value="Glyco_hydro_3_C_sf"/>
</dbReference>
<proteinExistence type="inferred from homology"/>
<comment type="catalytic activity">
    <reaction evidence="1">
        <text>Hydrolysis of terminal, non-reducing beta-D-glucosyl residues with release of beta-D-glucose.</text>
        <dbReference type="EC" id="3.2.1.21"/>
    </reaction>
</comment>
<evidence type="ECO:0000256" key="7">
    <source>
        <dbReference type="SAM" id="SignalP"/>
    </source>
</evidence>
<evidence type="ECO:0000256" key="3">
    <source>
        <dbReference type="ARBA" id="ARBA00012744"/>
    </source>
</evidence>
<dbReference type="Gene3D" id="2.60.40.10">
    <property type="entry name" value="Immunoglobulins"/>
    <property type="match status" value="1"/>
</dbReference>
<dbReference type="SUPFAM" id="SSF51445">
    <property type="entry name" value="(Trans)glycosidases"/>
    <property type="match status" value="1"/>
</dbReference>
<dbReference type="EC" id="3.2.1.21" evidence="3"/>
<dbReference type="PANTHER" id="PTHR30620:SF16">
    <property type="entry name" value="LYSOSOMAL BETA GLUCOSIDASE"/>
    <property type="match status" value="1"/>
</dbReference>
<organism evidence="9 10">
    <name type="scientific">Maribacter cobaltidurans</name>
    <dbReference type="NCBI Taxonomy" id="1178778"/>
    <lineage>
        <taxon>Bacteria</taxon>
        <taxon>Pseudomonadati</taxon>
        <taxon>Bacteroidota</taxon>
        <taxon>Flavobacteriia</taxon>
        <taxon>Flavobacteriales</taxon>
        <taxon>Flavobacteriaceae</taxon>
        <taxon>Maribacter</taxon>
    </lineage>
</organism>
<dbReference type="GO" id="GO:0016787">
    <property type="term" value="F:hydrolase activity"/>
    <property type="evidence" value="ECO:0007669"/>
    <property type="project" value="UniProtKB-KW"/>
</dbReference>
<gene>
    <name evidence="9" type="ORF">V1I91_17135</name>
</gene>
<dbReference type="EMBL" id="JAZDDG010000008">
    <property type="protein sequence ID" value="MEE1977807.1"/>
    <property type="molecule type" value="Genomic_DNA"/>
</dbReference>
<keyword evidence="6" id="KW-0326">Glycosidase</keyword>
<dbReference type="Proteomes" id="UP001356308">
    <property type="component" value="Unassembled WGS sequence"/>
</dbReference>
<evidence type="ECO:0000256" key="4">
    <source>
        <dbReference type="ARBA" id="ARBA00022729"/>
    </source>
</evidence>
<dbReference type="Gene3D" id="3.40.50.1700">
    <property type="entry name" value="Glycoside hydrolase family 3 C-terminal domain"/>
    <property type="match status" value="1"/>
</dbReference>
<dbReference type="Gene3D" id="3.20.20.300">
    <property type="entry name" value="Glycoside hydrolase, family 3, N-terminal domain"/>
    <property type="match status" value="1"/>
</dbReference>
<dbReference type="PANTHER" id="PTHR30620">
    <property type="entry name" value="PERIPLASMIC BETA-GLUCOSIDASE-RELATED"/>
    <property type="match status" value="1"/>
</dbReference>
<accession>A0ABU7IXT6</accession>